<feature type="non-terminal residue" evidence="5">
    <location>
        <position position="1"/>
    </location>
</feature>
<evidence type="ECO:0000256" key="1">
    <source>
        <dbReference type="ARBA" id="ARBA00022448"/>
    </source>
</evidence>
<evidence type="ECO:0000313" key="5">
    <source>
        <dbReference type="EMBL" id="GAH63030.1"/>
    </source>
</evidence>
<dbReference type="AlphaFoldDB" id="X1I158"/>
<dbReference type="Gene3D" id="3.30.1370.120">
    <property type="match status" value="2"/>
</dbReference>
<keyword evidence="1" id="KW-0813">Transport</keyword>
<dbReference type="InterPro" id="IPR038591">
    <property type="entry name" value="NolW-like_sf"/>
</dbReference>
<keyword evidence="2" id="KW-0472">Membrane</keyword>
<reference evidence="5" key="1">
    <citation type="journal article" date="2014" name="Front. Microbiol.">
        <title>High frequency of phylogenetically diverse reductive dehalogenase-homologous genes in deep subseafloor sedimentary metagenomes.</title>
        <authorList>
            <person name="Kawai M."/>
            <person name="Futagami T."/>
            <person name="Toyoda A."/>
            <person name="Takaki Y."/>
            <person name="Nishi S."/>
            <person name="Hori S."/>
            <person name="Arai W."/>
            <person name="Tsubouchi T."/>
            <person name="Morono Y."/>
            <person name="Uchiyama I."/>
            <person name="Ito T."/>
            <person name="Fujiyama A."/>
            <person name="Inagaki F."/>
            <person name="Takami H."/>
        </authorList>
    </citation>
    <scope>NUCLEOTIDE SEQUENCE</scope>
    <source>
        <strain evidence="5">Expedition CK06-06</strain>
    </source>
</reference>
<dbReference type="InterPro" id="IPR011662">
    <property type="entry name" value="Secretin/TonB_short_N"/>
</dbReference>
<sequence>IDIMLDDSVTGQLTLNLKDKTFREAIELILMNKGLDYTEVSDTLIIAAKDVVAGYKKPITRIYELKNASAEAAKGILDGYVKEGAINIVADVRMNTLIVTGTNEEIEKVEGILSTIDVELLTRTFKIDNAIDEGEIEEIQNMLSVLVPEEERIDIDTRQSEIIVRGTKEELDNVATMIVGLDKRAPQIMLEAKIIEIILDDEKDLGIEWTSGGNEGQISIGEITLGGSLERSGLIEATLKALQVEGKSNILSNPKVLTLDGKEG</sequence>
<evidence type="ECO:0000259" key="4">
    <source>
        <dbReference type="SMART" id="SM00965"/>
    </source>
</evidence>
<protein>
    <recommendedName>
        <fullName evidence="4">Secretin/TonB short N-terminal domain-containing protein</fullName>
    </recommendedName>
</protein>
<comment type="caution">
    <text evidence="5">The sequence shown here is derived from an EMBL/GenBank/DDBJ whole genome shotgun (WGS) entry which is preliminary data.</text>
</comment>
<name>X1I158_9ZZZZ</name>
<dbReference type="EMBL" id="BARU01030380">
    <property type="protein sequence ID" value="GAH63030.1"/>
    <property type="molecule type" value="Genomic_DNA"/>
</dbReference>
<organism evidence="5">
    <name type="scientific">marine sediment metagenome</name>
    <dbReference type="NCBI Taxonomy" id="412755"/>
    <lineage>
        <taxon>unclassified sequences</taxon>
        <taxon>metagenomes</taxon>
        <taxon>ecological metagenomes</taxon>
    </lineage>
</organism>
<dbReference type="InterPro" id="IPR005644">
    <property type="entry name" value="NolW-like"/>
</dbReference>
<accession>X1I158</accession>
<dbReference type="GO" id="GO:0015627">
    <property type="term" value="C:type II protein secretion system complex"/>
    <property type="evidence" value="ECO:0007669"/>
    <property type="project" value="TreeGrafter"/>
</dbReference>
<feature type="domain" description="Secretin/TonB short N-terminal" evidence="4">
    <location>
        <begin position="1"/>
        <end position="49"/>
    </location>
</feature>
<dbReference type="Pfam" id="PF03958">
    <property type="entry name" value="Secretin_N"/>
    <property type="match status" value="1"/>
</dbReference>
<dbReference type="GO" id="GO:0019867">
    <property type="term" value="C:outer membrane"/>
    <property type="evidence" value="ECO:0007669"/>
    <property type="project" value="InterPro"/>
</dbReference>
<dbReference type="PANTHER" id="PTHR30332">
    <property type="entry name" value="PROBABLE GENERAL SECRETION PATHWAY PROTEIN D"/>
    <property type="match status" value="1"/>
</dbReference>
<dbReference type="SMART" id="SM00965">
    <property type="entry name" value="STN"/>
    <property type="match status" value="1"/>
</dbReference>
<gene>
    <name evidence="5" type="ORF">S03H2_48216</name>
</gene>
<dbReference type="InterPro" id="IPR050810">
    <property type="entry name" value="Bact_Secretion_Sys_Channel"/>
</dbReference>
<evidence type="ECO:0000256" key="3">
    <source>
        <dbReference type="ARBA" id="ARBA00023237"/>
    </source>
</evidence>
<feature type="non-terminal residue" evidence="5">
    <location>
        <position position="264"/>
    </location>
</feature>
<dbReference type="GO" id="GO:0009306">
    <property type="term" value="P:protein secretion"/>
    <property type="evidence" value="ECO:0007669"/>
    <property type="project" value="TreeGrafter"/>
</dbReference>
<dbReference type="PANTHER" id="PTHR30332:SF17">
    <property type="entry name" value="TYPE IV PILIATION SYSTEM PROTEIN DR_0774-RELATED"/>
    <property type="match status" value="1"/>
</dbReference>
<keyword evidence="3" id="KW-0998">Cell outer membrane</keyword>
<proteinExistence type="predicted"/>
<evidence type="ECO:0000256" key="2">
    <source>
        <dbReference type="ARBA" id="ARBA00023136"/>
    </source>
</evidence>
<dbReference type="Gene3D" id="3.30.1370.130">
    <property type="match status" value="1"/>
</dbReference>